<dbReference type="GO" id="GO:0045503">
    <property type="term" value="F:dynein light chain binding"/>
    <property type="evidence" value="ECO:0007669"/>
    <property type="project" value="TreeGrafter"/>
</dbReference>
<dbReference type="GO" id="GO:0045504">
    <property type="term" value="F:dynein heavy chain binding"/>
    <property type="evidence" value="ECO:0007669"/>
    <property type="project" value="TreeGrafter"/>
</dbReference>
<keyword evidence="7" id="KW-0243">Dynein</keyword>
<keyword evidence="3" id="KW-0963">Cytoplasm</keyword>
<keyword evidence="11" id="KW-0966">Cell projection</keyword>
<evidence type="ECO:0000256" key="8">
    <source>
        <dbReference type="ARBA" id="ARBA00023069"/>
    </source>
</evidence>
<name>A0A921ZC33_MANSE</name>
<comment type="caution">
    <text evidence="13">The sequence shown here is derived from an EMBL/GenBank/DDBJ whole genome shotgun (WGS) entry which is preliminary data.</text>
</comment>
<dbReference type="GO" id="GO:0036157">
    <property type="term" value="C:outer dynein arm"/>
    <property type="evidence" value="ECO:0007669"/>
    <property type="project" value="TreeGrafter"/>
</dbReference>
<organism evidence="13 14">
    <name type="scientific">Manduca sexta</name>
    <name type="common">Tobacco hawkmoth</name>
    <name type="synonym">Tobacco hornworm</name>
    <dbReference type="NCBI Taxonomy" id="7130"/>
    <lineage>
        <taxon>Eukaryota</taxon>
        <taxon>Metazoa</taxon>
        <taxon>Ecdysozoa</taxon>
        <taxon>Arthropoda</taxon>
        <taxon>Hexapoda</taxon>
        <taxon>Insecta</taxon>
        <taxon>Pterygota</taxon>
        <taxon>Neoptera</taxon>
        <taxon>Endopterygota</taxon>
        <taxon>Lepidoptera</taxon>
        <taxon>Glossata</taxon>
        <taxon>Ditrysia</taxon>
        <taxon>Bombycoidea</taxon>
        <taxon>Sphingidae</taxon>
        <taxon>Sphinginae</taxon>
        <taxon>Sphingini</taxon>
        <taxon>Manduca</taxon>
    </lineage>
</organism>
<accession>A0A921ZC33</accession>
<dbReference type="SMART" id="SM00320">
    <property type="entry name" value="WD40"/>
    <property type="match status" value="5"/>
</dbReference>
<comment type="similarity">
    <text evidence="2">Belongs to the dynein intermediate chain family.</text>
</comment>
<sequence length="565" mass="64243">MDISYSYAKLRCNYGRQPMFCERGPEMCDTIATNKAEFKHFILRNPVHQPTQHTPIYWHNEINTIRAEYTTTGVNHAEGGWPKDVPVTDPEATQRYRRKIEKDDNYISCVMSGASGIDHYVLQNNAIDMYRTYYVEMPSMPDVERSSCRLVNVYRDLPSRRPISSICWQPDGQRYAVTYVNVNWNRVPRAPIECYLWDVENANYPEVTIKGTCPLLDLQFNQRNTNVLAGGLMNGQVGTWDRRKGGLPVVTCPPHVAHRELVRKVLFINAKSGKEFFSTGPDGAVKWWDMRNMSEPTDEMIMDAAKSSFDVPTMAKATGGSALEFEPTMPSRFLLGTENGLVLCGNRKGKTPLEKIPLKFEAHLGPVWSVERNPNFLKNFLTVGDWMVRVWSEDCRESSIIMSPPHRHKITAAAWSPTRMSLMVVMQWNGVLAVWDFLRRQYEPALTMQVCAEPLLAVRMHESGTLAACGSRNGNVYMIELSPNLAFSDRSDKGILTAMFERESKRERILEARMREIRLKRMQAEERGGSPRGSTGDAGPPIGDRDLVEATTAYMQHARRELAAM</sequence>
<evidence type="ECO:0000256" key="5">
    <source>
        <dbReference type="ARBA" id="ARBA00022701"/>
    </source>
</evidence>
<evidence type="ECO:0000256" key="1">
    <source>
        <dbReference type="ARBA" id="ARBA00004430"/>
    </source>
</evidence>
<dbReference type="EMBL" id="JH668484">
    <property type="protein sequence ID" value="KAG6455161.1"/>
    <property type="molecule type" value="Genomic_DNA"/>
</dbReference>
<evidence type="ECO:0008006" key="15">
    <source>
        <dbReference type="Google" id="ProtNLM"/>
    </source>
</evidence>
<dbReference type="InterPro" id="IPR036322">
    <property type="entry name" value="WD40_repeat_dom_sf"/>
</dbReference>
<gene>
    <name evidence="13" type="ORF">O3G_MSEX009087</name>
</gene>
<dbReference type="PANTHER" id="PTHR12442">
    <property type="entry name" value="DYNEIN INTERMEDIATE CHAIN"/>
    <property type="match status" value="1"/>
</dbReference>
<dbReference type="OrthoDB" id="366230at2759"/>
<reference evidence="13" key="1">
    <citation type="journal article" date="2016" name="Insect Biochem. Mol. Biol.">
        <title>Multifaceted biological insights from a draft genome sequence of the tobacco hornworm moth, Manduca sexta.</title>
        <authorList>
            <person name="Kanost M.R."/>
            <person name="Arrese E.L."/>
            <person name="Cao X."/>
            <person name="Chen Y.R."/>
            <person name="Chellapilla S."/>
            <person name="Goldsmith M.R."/>
            <person name="Grosse-Wilde E."/>
            <person name="Heckel D.G."/>
            <person name="Herndon N."/>
            <person name="Jiang H."/>
            <person name="Papanicolaou A."/>
            <person name="Qu J."/>
            <person name="Soulages J.L."/>
            <person name="Vogel H."/>
            <person name="Walters J."/>
            <person name="Waterhouse R.M."/>
            <person name="Ahn S.J."/>
            <person name="Almeida F.C."/>
            <person name="An C."/>
            <person name="Aqrawi P."/>
            <person name="Bretschneider A."/>
            <person name="Bryant W.B."/>
            <person name="Bucks S."/>
            <person name="Chao H."/>
            <person name="Chevignon G."/>
            <person name="Christen J.M."/>
            <person name="Clarke D.F."/>
            <person name="Dittmer N.T."/>
            <person name="Ferguson L.C.F."/>
            <person name="Garavelou S."/>
            <person name="Gordon K.H.J."/>
            <person name="Gunaratna R.T."/>
            <person name="Han Y."/>
            <person name="Hauser F."/>
            <person name="He Y."/>
            <person name="Heidel-Fischer H."/>
            <person name="Hirsh A."/>
            <person name="Hu Y."/>
            <person name="Jiang H."/>
            <person name="Kalra D."/>
            <person name="Klinner C."/>
            <person name="Konig C."/>
            <person name="Kovar C."/>
            <person name="Kroll A.R."/>
            <person name="Kuwar S.S."/>
            <person name="Lee S.L."/>
            <person name="Lehman R."/>
            <person name="Li K."/>
            <person name="Li Z."/>
            <person name="Liang H."/>
            <person name="Lovelace S."/>
            <person name="Lu Z."/>
            <person name="Mansfield J.H."/>
            <person name="McCulloch K.J."/>
            <person name="Mathew T."/>
            <person name="Morton B."/>
            <person name="Muzny D.M."/>
            <person name="Neunemann D."/>
            <person name="Ongeri F."/>
            <person name="Pauchet Y."/>
            <person name="Pu L.L."/>
            <person name="Pyrousis I."/>
            <person name="Rao X.J."/>
            <person name="Redding A."/>
            <person name="Roesel C."/>
            <person name="Sanchez-Gracia A."/>
            <person name="Schaack S."/>
            <person name="Shukla A."/>
            <person name="Tetreau G."/>
            <person name="Wang Y."/>
            <person name="Xiong G.H."/>
            <person name="Traut W."/>
            <person name="Walsh T.K."/>
            <person name="Worley K.C."/>
            <person name="Wu D."/>
            <person name="Wu W."/>
            <person name="Wu Y.Q."/>
            <person name="Zhang X."/>
            <person name="Zou Z."/>
            <person name="Zucker H."/>
            <person name="Briscoe A.D."/>
            <person name="Burmester T."/>
            <person name="Clem R.J."/>
            <person name="Feyereisen R."/>
            <person name="Grimmelikhuijzen C.J.P."/>
            <person name="Hamodrakas S.J."/>
            <person name="Hansson B.S."/>
            <person name="Huguet E."/>
            <person name="Jermiin L.S."/>
            <person name="Lan Q."/>
            <person name="Lehman H.K."/>
            <person name="Lorenzen M."/>
            <person name="Merzendorfer H."/>
            <person name="Michalopoulos I."/>
            <person name="Morton D.B."/>
            <person name="Muthukrishnan S."/>
            <person name="Oakeshott J.G."/>
            <person name="Palmer W."/>
            <person name="Park Y."/>
            <person name="Passarelli A.L."/>
            <person name="Rozas J."/>
            <person name="Schwartz L.M."/>
            <person name="Smith W."/>
            <person name="Southgate A."/>
            <person name="Vilcinskas A."/>
            <person name="Vogt R."/>
            <person name="Wang P."/>
            <person name="Werren J."/>
            <person name="Yu X.Q."/>
            <person name="Zhou J.J."/>
            <person name="Brown S.J."/>
            <person name="Scherer S.E."/>
            <person name="Richards S."/>
            <person name="Blissard G.W."/>
        </authorList>
    </citation>
    <scope>NUCLEOTIDE SEQUENCE</scope>
</reference>
<evidence type="ECO:0000256" key="12">
    <source>
        <dbReference type="SAM" id="MobiDB-lite"/>
    </source>
</evidence>
<keyword evidence="8" id="KW-0969">Cilium</keyword>
<proteinExistence type="inferred from homology"/>
<dbReference type="Proteomes" id="UP000791440">
    <property type="component" value="Unassembled WGS sequence"/>
</dbReference>
<evidence type="ECO:0000256" key="9">
    <source>
        <dbReference type="ARBA" id="ARBA00023175"/>
    </source>
</evidence>
<evidence type="ECO:0000256" key="3">
    <source>
        <dbReference type="ARBA" id="ARBA00022490"/>
    </source>
</evidence>
<keyword evidence="5" id="KW-0493">Microtubule</keyword>
<dbReference type="InterPro" id="IPR015943">
    <property type="entry name" value="WD40/YVTN_repeat-like_dom_sf"/>
</dbReference>
<dbReference type="GO" id="GO:0003341">
    <property type="term" value="P:cilium movement"/>
    <property type="evidence" value="ECO:0007669"/>
    <property type="project" value="TreeGrafter"/>
</dbReference>
<evidence type="ECO:0000256" key="10">
    <source>
        <dbReference type="ARBA" id="ARBA00023212"/>
    </source>
</evidence>
<protein>
    <recommendedName>
        <fullName evidence="15">Dynein intermediate chain 3, ciliary</fullName>
    </recommendedName>
</protein>
<evidence type="ECO:0000256" key="4">
    <source>
        <dbReference type="ARBA" id="ARBA00022574"/>
    </source>
</evidence>
<feature type="region of interest" description="Disordered" evidence="12">
    <location>
        <begin position="521"/>
        <end position="545"/>
    </location>
</feature>
<dbReference type="PANTHER" id="PTHR12442:SF7">
    <property type="entry name" value="DYNEIN AXONEMAL INTERMEDIATE CHAIN 2"/>
    <property type="match status" value="1"/>
</dbReference>
<keyword evidence="9" id="KW-0505">Motor protein</keyword>
<comment type="subcellular location">
    <subcellularLocation>
        <location evidence="1">Cytoplasm</location>
        <location evidence="1">Cytoskeleton</location>
        <location evidence="1">Cilium axoneme</location>
    </subcellularLocation>
</comment>
<evidence type="ECO:0000256" key="2">
    <source>
        <dbReference type="ARBA" id="ARBA00011059"/>
    </source>
</evidence>
<dbReference type="InterPro" id="IPR001680">
    <property type="entry name" value="WD40_rpt"/>
</dbReference>
<evidence type="ECO:0000313" key="13">
    <source>
        <dbReference type="EMBL" id="KAG6455161.1"/>
    </source>
</evidence>
<reference evidence="13" key="2">
    <citation type="submission" date="2020-12" db="EMBL/GenBank/DDBJ databases">
        <authorList>
            <person name="Kanost M."/>
        </authorList>
    </citation>
    <scope>NUCLEOTIDE SEQUENCE</scope>
</reference>
<keyword evidence="6" id="KW-0677">Repeat</keyword>
<dbReference type="SUPFAM" id="SSF50978">
    <property type="entry name" value="WD40 repeat-like"/>
    <property type="match status" value="1"/>
</dbReference>
<dbReference type="Gene3D" id="2.130.10.10">
    <property type="entry name" value="YVTN repeat-like/Quinoprotein amine dehydrogenase"/>
    <property type="match status" value="2"/>
</dbReference>
<dbReference type="GO" id="GO:0036158">
    <property type="term" value="P:outer dynein arm assembly"/>
    <property type="evidence" value="ECO:0007669"/>
    <property type="project" value="TreeGrafter"/>
</dbReference>
<keyword evidence="10" id="KW-0206">Cytoskeleton</keyword>
<dbReference type="GO" id="GO:0005874">
    <property type="term" value="C:microtubule"/>
    <property type="evidence" value="ECO:0007669"/>
    <property type="project" value="UniProtKB-KW"/>
</dbReference>
<evidence type="ECO:0000313" key="14">
    <source>
        <dbReference type="Proteomes" id="UP000791440"/>
    </source>
</evidence>
<keyword evidence="4" id="KW-0853">WD repeat</keyword>
<evidence type="ECO:0000256" key="7">
    <source>
        <dbReference type="ARBA" id="ARBA00023017"/>
    </source>
</evidence>
<keyword evidence="14" id="KW-1185">Reference proteome</keyword>
<evidence type="ECO:0000256" key="11">
    <source>
        <dbReference type="ARBA" id="ARBA00023273"/>
    </source>
</evidence>
<dbReference type="AlphaFoldDB" id="A0A921ZC33"/>
<dbReference type="InterPro" id="IPR050687">
    <property type="entry name" value="Dynein_IC"/>
</dbReference>
<evidence type="ECO:0000256" key="6">
    <source>
        <dbReference type="ARBA" id="ARBA00022737"/>
    </source>
</evidence>